<accession>A0ABR2FI37</accession>
<organism evidence="2 3">
    <name type="scientific">Hibiscus sabdariffa</name>
    <name type="common">roselle</name>
    <dbReference type="NCBI Taxonomy" id="183260"/>
    <lineage>
        <taxon>Eukaryota</taxon>
        <taxon>Viridiplantae</taxon>
        <taxon>Streptophyta</taxon>
        <taxon>Embryophyta</taxon>
        <taxon>Tracheophyta</taxon>
        <taxon>Spermatophyta</taxon>
        <taxon>Magnoliopsida</taxon>
        <taxon>eudicotyledons</taxon>
        <taxon>Gunneridae</taxon>
        <taxon>Pentapetalae</taxon>
        <taxon>rosids</taxon>
        <taxon>malvids</taxon>
        <taxon>Malvales</taxon>
        <taxon>Malvaceae</taxon>
        <taxon>Malvoideae</taxon>
        <taxon>Hibiscus</taxon>
    </lineage>
</organism>
<sequence>MVFLVLLEKVGFKLLALLKDADVSRDTTQVLDSSSAAIVFKVEEIRVSCKKMKPRCRDDSGLQSKFLK</sequence>
<keyword evidence="1" id="KW-0732">Signal</keyword>
<evidence type="ECO:0000313" key="2">
    <source>
        <dbReference type="EMBL" id="KAK8580531.1"/>
    </source>
</evidence>
<evidence type="ECO:0000313" key="3">
    <source>
        <dbReference type="Proteomes" id="UP001472677"/>
    </source>
</evidence>
<gene>
    <name evidence="2" type="ORF">V6N12_070797</name>
</gene>
<proteinExistence type="predicted"/>
<keyword evidence="3" id="KW-1185">Reference proteome</keyword>
<name>A0ABR2FI37_9ROSI</name>
<reference evidence="2 3" key="1">
    <citation type="journal article" date="2024" name="G3 (Bethesda)">
        <title>Genome assembly of Hibiscus sabdariffa L. provides insights into metabolisms of medicinal natural products.</title>
        <authorList>
            <person name="Kim T."/>
        </authorList>
    </citation>
    <scope>NUCLEOTIDE SEQUENCE [LARGE SCALE GENOMIC DNA]</scope>
    <source>
        <strain evidence="2">TK-2024</strain>
        <tissue evidence="2">Old leaves</tissue>
    </source>
</reference>
<feature type="signal peptide" evidence="1">
    <location>
        <begin position="1"/>
        <end position="15"/>
    </location>
</feature>
<dbReference type="EMBL" id="JBBPBM010000006">
    <property type="protein sequence ID" value="KAK8580531.1"/>
    <property type="molecule type" value="Genomic_DNA"/>
</dbReference>
<evidence type="ECO:0000256" key="1">
    <source>
        <dbReference type="SAM" id="SignalP"/>
    </source>
</evidence>
<comment type="caution">
    <text evidence="2">The sequence shown here is derived from an EMBL/GenBank/DDBJ whole genome shotgun (WGS) entry which is preliminary data.</text>
</comment>
<feature type="chain" id="PRO_5047482716" evidence="1">
    <location>
        <begin position="16"/>
        <end position="68"/>
    </location>
</feature>
<protein>
    <submittedName>
        <fullName evidence="2">Uncharacterized protein</fullName>
    </submittedName>
</protein>
<dbReference type="Proteomes" id="UP001472677">
    <property type="component" value="Unassembled WGS sequence"/>
</dbReference>